<feature type="transmembrane region" description="Helical" evidence="1">
    <location>
        <begin position="78"/>
        <end position="99"/>
    </location>
</feature>
<dbReference type="AlphaFoldDB" id="A0AAW9HV43"/>
<feature type="transmembrane region" description="Helical" evidence="1">
    <location>
        <begin position="111"/>
        <end position="134"/>
    </location>
</feature>
<feature type="domain" description="VTT" evidence="2">
    <location>
        <begin position="5"/>
        <end position="125"/>
    </location>
</feature>
<dbReference type="Pfam" id="PF09335">
    <property type="entry name" value="VTT_dom"/>
    <property type="match status" value="1"/>
</dbReference>
<reference evidence="3" key="1">
    <citation type="submission" date="2023-10" db="EMBL/GenBank/DDBJ databases">
        <title>Whole Genome based description of the genera Actinobaculum and Actinotignum reveals a complex phylogenetic relationship within the species included in the genus Actinotignum.</title>
        <authorList>
            <person name="Jensen C.S."/>
            <person name="Dargis R."/>
            <person name="Kemp M."/>
            <person name="Christensen J.J."/>
        </authorList>
    </citation>
    <scope>NUCLEOTIDE SEQUENCE</scope>
    <source>
        <strain evidence="3">SLA_B511</strain>
    </source>
</reference>
<organism evidence="3 4">
    <name type="scientific">Actinotignum urinale</name>
    <dbReference type="NCBI Taxonomy" id="190146"/>
    <lineage>
        <taxon>Bacteria</taxon>
        <taxon>Bacillati</taxon>
        <taxon>Actinomycetota</taxon>
        <taxon>Actinomycetes</taxon>
        <taxon>Actinomycetales</taxon>
        <taxon>Actinomycetaceae</taxon>
        <taxon>Actinotignum</taxon>
    </lineage>
</organism>
<dbReference type="InterPro" id="IPR032816">
    <property type="entry name" value="VTT_dom"/>
</dbReference>
<keyword evidence="1" id="KW-1133">Transmembrane helix</keyword>
<comment type="caution">
    <text evidence="3">The sequence shown here is derived from an EMBL/GenBank/DDBJ whole genome shotgun (WGS) entry which is preliminary data.</text>
</comment>
<evidence type="ECO:0000313" key="3">
    <source>
        <dbReference type="EMBL" id="MDY5154928.1"/>
    </source>
</evidence>
<accession>A0AAW9HV43</accession>
<name>A0AAW9HV43_9ACTO</name>
<keyword evidence="1" id="KW-0472">Membrane</keyword>
<proteinExistence type="predicted"/>
<dbReference type="RefSeq" id="WP_320756475.1">
    <property type="nucleotide sequence ID" value="NZ_JAWNFQ010000005.1"/>
</dbReference>
<evidence type="ECO:0000256" key="1">
    <source>
        <dbReference type="SAM" id="Phobius"/>
    </source>
</evidence>
<evidence type="ECO:0000313" key="4">
    <source>
        <dbReference type="Proteomes" id="UP001281731"/>
    </source>
</evidence>
<sequence length="171" mass="19122">MDSFSFLAGKSFLFIYLFLFVVVSLRSSATFWLGRYAAYLLRKERSSSSPFAQKIQAWARSPRFEAGQRKVAKSGWPLITLCFFTIGVQSVILVGAGLARVKGWHFVAAAFPGWIGWALIYSTVGMVALATLWAAILGSVWAWVAIVACLIIWTCCIVWRRSRANSRKVQD</sequence>
<dbReference type="Proteomes" id="UP001281731">
    <property type="component" value="Unassembled WGS sequence"/>
</dbReference>
<dbReference type="EMBL" id="JAWNGC010000004">
    <property type="protein sequence ID" value="MDY5154928.1"/>
    <property type="molecule type" value="Genomic_DNA"/>
</dbReference>
<evidence type="ECO:0000259" key="2">
    <source>
        <dbReference type="Pfam" id="PF09335"/>
    </source>
</evidence>
<feature type="transmembrane region" description="Helical" evidence="1">
    <location>
        <begin position="12"/>
        <end position="33"/>
    </location>
</feature>
<protein>
    <submittedName>
        <fullName evidence="3">VTT domain-containing protein</fullName>
    </submittedName>
</protein>
<gene>
    <name evidence="3" type="ORF">R6G80_04215</name>
</gene>
<keyword evidence="1" id="KW-0812">Transmembrane</keyword>
<feature type="transmembrane region" description="Helical" evidence="1">
    <location>
        <begin position="140"/>
        <end position="159"/>
    </location>
</feature>